<sequence length="216" mass="24682">MKNSFLVIFAPCLFILALVIGLVITQESNVEIKNLSLPSQNSKIRTKQVTHVLIHFISNAAIKPQNPYHIQEIYRIFVNSGTSSHYTIARDGTIYLLVDENRVAFHAGKGELPGLPAYKNKMNEYSIGIELLGIGTRNEMLPMMSESTYHLISSKNIGYTDAQYRSLNILLNKIFKHHPSIKKDRKHIIGHDEYAPNRKTDPGKLFDWSRLWFIKS</sequence>
<dbReference type="PANTHER" id="PTHR30417">
    <property type="entry name" value="N-ACETYLMURAMOYL-L-ALANINE AMIDASE AMID"/>
    <property type="match status" value="1"/>
</dbReference>
<name>A0A6I4VW86_9BACL</name>
<keyword evidence="3" id="KW-0378">Hydrolase</keyword>
<dbReference type="EMBL" id="WUUL01000009">
    <property type="protein sequence ID" value="MXQ54851.1"/>
    <property type="molecule type" value="Genomic_DNA"/>
</dbReference>
<evidence type="ECO:0000256" key="4">
    <source>
        <dbReference type="ARBA" id="ARBA00023316"/>
    </source>
</evidence>
<comment type="catalytic activity">
    <reaction evidence="1">
        <text>Hydrolyzes the link between N-acetylmuramoyl residues and L-amino acid residues in certain cell-wall glycopeptides.</text>
        <dbReference type="EC" id="3.5.1.28"/>
    </reaction>
</comment>
<dbReference type="Pfam" id="PF01510">
    <property type="entry name" value="Amidase_2"/>
    <property type="match status" value="1"/>
</dbReference>
<organism evidence="6 7">
    <name type="scientific">Shimazuella alba</name>
    <dbReference type="NCBI Taxonomy" id="2690964"/>
    <lineage>
        <taxon>Bacteria</taxon>
        <taxon>Bacillati</taxon>
        <taxon>Bacillota</taxon>
        <taxon>Bacilli</taxon>
        <taxon>Bacillales</taxon>
        <taxon>Thermoactinomycetaceae</taxon>
        <taxon>Shimazuella</taxon>
    </lineage>
</organism>
<keyword evidence="4" id="KW-0961">Cell wall biogenesis/degradation</keyword>
<keyword evidence="7" id="KW-1185">Reference proteome</keyword>
<feature type="domain" description="N-acetylmuramoyl-L-alanine amidase" evidence="5">
    <location>
        <begin position="39"/>
        <end position="203"/>
    </location>
</feature>
<protein>
    <recommendedName>
        <fullName evidence="2">N-acetylmuramoyl-L-alanine amidase</fullName>
        <ecNumber evidence="2">3.5.1.28</ecNumber>
    </recommendedName>
</protein>
<dbReference type="Gene3D" id="3.40.80.10">
    <property type="entry name" value="Peptidoglycan recognition protein-like"/>
    <property type="match status" value="1"/>
</dbReference>
<dbReference type="Proteomes" id="UP000430692">
    <property type="component" value="Unassembled WGS sequence"/>
</dbReference>
<dbReference type="GO" id="GO:0071555">
    <property type="term" value="P:cell wall organization"/>
    <property type="evidence" value="ECO:0007669"/>
    <property type="project" value="UniProtKB-KW"/>
</dbReference>
<dbReference type="InterPro" id="IPR051206">
    <property type="entry name" value="NAMLAA_amidase_2"/>
</dbReference>
<dbReference type="SMART" id="SM00644">
    <property type="entry name" value="Ami_2"/>
    <property type="match status" value="1"/>
</dbReference>
<proteinExistence type="predicted"/>
<evidence type="ECO:0000256" key="2">
    <source>
        <dbReference type="ARBA" id="ARBA00011901"/>
    </source>
</evidence>
<dbReference type="InterPro" id="IPR002502">
    <property type="entry name" value="Amidase_domain"/>
</dbReference>
<dbReference type="CDD" id="cd06583">
    <property type="entry name" value="PGRP"/>
    <property type="match status" value="1"/>
</dbReference>
<evidence type="ECO:0000256" key="1">
    <source>
        <dbReference type="ARBA" id="ARBA00001561"/>
    </source>
</evidence>
<dbReference type="PANTHER" id="PTHR30417:SF1">
    <property type="entry name" value="N-ACETYLMURAMOYL-L-ALANINE AMIDASE AMID"/>
    <property type="match status" value="1"/>
</dbReference>
<gene>
    <name evidence="6" type="ORF">GSM42_14230</name>
</gene>
<dbReference type="InterPro" id="IPR036505">
    <property type="entry name" value="Amidase/PGRP_sf"/>
</dbReference>
<evidence type="ECO:0000259" key="5">
    <source>
        <dbReference type="SMART" id="SM00644"/>
    </source>
</evidence>
<dbReference type="SUPFAM" id="SSF55846">
    <property type="entry name" value="N-acetylmuramoyl-L-alanine amidase-like"/>
    <property type="match status" value="1"/>
</dbReference>
<dbReference type="RefSeq" id="WP_160802194.1">
    <property type="nucleotide sequence ID" value="NZ_WUUL01000009.1"/>
</dbReference>
<reference evidence="6 7" key="1">
    <citation type="submission" date="2019-12" db="EMBL/GenBank/DDBJ databases">
        <title>Whole-genome analyses of novel actinobacteria.</title>
        <authorList>
            <person name="Sahin N."/>
            <person name="Saygin H."/>
        </authorList>
    </citation>
    <scope>NUCLEOTIDE SEQUENCE [LARGE SCALE GENOMIC DNA]</scope>
    <source>
        <strain evidence="6 7">KC615</strain>
    </source>
</reference>
<dbReference type="GO" id="GO:0009253">
    <property type="term" value="P:peptidoglycan catabolic process"/>
    <property type="evidence" value="ECO:0007669"/>
    <property type="project" value="InterPro"/>
</dbReference>
<dbReference type="GO" id="GO:0009254">
    <property type="term" value="P:peptidoglycan turnover"/>
    <property type="evidence" value="ECO:0007669"/>
    <property type="project" value="TreeGrafter"/>
</dbReference>
<evidence type="ECO:0000313" key="7">
    <source>
        <dbReference type="Proteomes" id="UP000430692"/>
    </source>
</evidence>
<comment type="caution">
    <text evidence="6">The sequence shown here is derived from an EMBL/GenBank/DDBJ whole genome shotgun (WGS) entry which is preliminary data.</text>
</comment>
<dbReference type="AlphaFoldDB" id="A0A6I4VW86"/>
<dbReference type="EC" id="3.5.1.28" evidence="2"/>
<accession>A0A6I4VW86</accession>
<evidence type="ECO:0000256" key="3">
    <source>
        <dbReference type="ARBA" id="ARBA00022801"/>
    </source>
</evidence>
<evidence type="ECO:0000313" key="6">
    <source>
        <dbReference type="EMBL" id="MXQ54851.1"/>
    </source>
</evidence>
<dbReference type="GO" id="GO:0008745">
    <property type="term" value="F:N-acetylmuramoyl-L-alanine amidase activity"/>
    <property type="evidence" value="ECO:0007669"/>
    <property type="project" value="UniProtKB-EC"/>
</dbReference>